<feature type="non-terminal residue" evidence="1">
    <location>
        <position position="53"/>
    </location>
</feature>
<protein>
    <submittedName>
        <fullName evidence="1">Uncharacterized protein</fullName>
    </submittedName>
</protein>
<dbReference type="AlphaFoldDB" id="A0AA36H4J7"/>
<dbReference type="Proteomes" id="UP001176961">
    <property type="component" value="Unassembled WGS sequence"/>
</dbReference>
<accession>A0AA36H4J7</accession>
<keyword evidence="2" id="KW-1185">Reference proteome</keyword>
<proteinExistence type="predicted"/>
<gene>
    <name evidence="1" type="ORF">CYNAS_LOCUS15825</name>
</gene>
<organism evidence="1 2">
    <name type="scientific">Cylicocyclus nassatus</name>
    <name type="common">Nematode worm</name>
    <dbReference type="NCBI Taxonomy" id="53992"/>
    <lineage>
        <taxon>Eukaryota</taxon>
        <taxon>Metazoa</taxon>
        <taxon>Ecdysozoa</taxon>
        <taxon>Nematoda</taxon>
        <taxon>Chromadorea</taxon>
        <taxon>Rhabditida</taxon>
        <taxon>Rhabditina</taxon>
        <taxon>Rhabditomorpha</taxon>
        <taxon>Strongyloidea</taxon>
        <taxon>Strongylidae</taxon>
        <taxon>Cylicocyclus</taxon>
    </lineage>
</organism>
<sequence>YSKIYLDIKFAGCFYVGNIVNLKASDITTFLLICHDYWKHMSTVMLILLDLLY</sequence>
<comment type="caution">
    <text evidence="1">The sequence shown here is derived from an EMBL/GenBank/DDBJ whole genome shotgun (WGS) entry which is preliminary data.</text>
</comment>
<evidence type="ECO:0000313" key="2">
    <source>
        <dbReference type="Proteomes" id="UP001176961"/>
    </source>
</evidence>
<name>A0AA36H4J7_CYLNA</name>
<evidence type="ECO:0000313" key="1">
    <source>
        <dbReference type="EMBL" id="CAJ0603842.1"/>
    </source>
</evidence>
<reference evidence="1" key="1">
    <citation type="submission" date="2023-07" db="EMBL/GenBank/DDBJ databases">
        <authorList>
            <consortium name="CYATHOMIX"/>
        </authorList>
    </citation>
    <scope>NUCLEOTIDE SEQUENCE</scope>
    <source>
        <strain evidence="1">N/A</strain>
    </source>
</reference>
<dbReference type="EMBL" id="CATQJL010000305">
    <property type="protein sequence ID" value="CAJ0603842.1"/>
    <property type="molecule type" value="Genomic_DNA"/>
</dbReference>